<dbReference type="RefSeq" id="WP_014831480.1">
    <property type="nucleotide sequence ID" value="NZ_ABFHGT050000001.1"/>
</dbReference>
<dbReference type="SMART" id="SM00421">
    <property type="entry name" value="HTH_LUXR"/>
    <property type="match status" value="1"/>
</dbReference>
<keyword evidence="3" id="KW-0804">Transcription</keyword>
<dbReference type="PRINTS" id="PR00038">
    <property type="entry name" value="HTHLUXR"/>
</dbReference>
<evidence type="ECO:0000313" key="5">
    <source>
        <dbReference type="EMBL" id="RSB32110.1"/>
    </source>
</evidence>
<evidence type="ECO:0000256" key="3">
    <source>
        <dbReference type="ARBA" id="ARBA00023163"/>
    </source>
</evidence>
<dbReference type="CDD" id="cd06170">
    <property type="entry name" value="LuxR_C_like"/>
    <property type="match status" value="1"/>
</dbReference>
<dbReference type="PANTHER" id="PTHR44688">
    <property type="entry name" value="DNA-BINDING TRANSCRIPTIONAL ACTIVATOR DEVR_DOSR"/>
    <property type="match status" value="1"/>
</dbReference>
<dbReference type="Gene3D" id="1.10.10.10">
    <property type="entry name" value="Winged helix-like DNA-binding domain superfamily/Winged helix DNA-binding domain"/>
    <property type="match status" value="1"/>
</dbReference>
<accession>A0A3R8Z0Y0</accession>
<dbReference type="Proteomes" id="UP000275321">
    <property type="component" value="Unassembled WGS sequence"/>
</dbReference>
<dbReference type="InterPro" id="IPR000792">
    <property type="entry name" value="Tscrpt_reg_LuxR_C"/>
</dbReference>
<dbReference type="PANTHER" id="PTHR44688:SF16">
    <property type="entry name" value="DNA-BINDING TRANSCRIPTIONAL ACTIVATOR DEVR_DOSR"/>
    <property type="match status" value="1"/>
</dbReference>
<dbReference type="SUPFAM" id="SSF46894">
    <property type="entry name" value="C-terminal effector domain of the bipartite response regulators"/>
    <property type="match status" value="1"/>
</dbReference>
<evidence type="ECO:0000313" key="6">
    <source>
        <dbReference type="Proteomes" id="UP000275321"/>
    </source>
</evidence>
<dbReference type="InterPro" id="IPR036388">
    <property type="entry name" value="WH-like_DNA-bd_sf"/>
</dbReference>
<dbReference type="Pfam" id="PF00196">
    <property type="entry name" value="GerE"/>
    <property type="match status" value="1"/>
</dbReference>
<name>A0A3R8Z0Y0_ENTCL</name>
<dbReference type="PROSITE" id="PS50043">
    <property type="entry name" value="HTH_LUXR_2"/>
    <property type="match status" value="1"/>
</dbReference>
<protein>
    <submittedName>
        <fullName evidence="5">DNA-binding response regulator</fullName>
    </submittedName>
</protein>
<evidence type="ECO:0000259" key="4">
    <source>
        <dbReference type="PROSITE" id="PS50043"/>
    </source>
</evidence>
<comment type="caution">
    <text evidence="5">The sequence shown here is derived from an EMBL/GenBank/DDBJ whole genome shotgun (WGS) entry which is preliminary data.</text>
</comment>
<proteinExistence type="predicted"/>
<reference evidence="5 6" key="1">
    <citation type="submission" date="2018-10" db="EMBL/GenBank/DDBJ databases">
        <title>Transmission dynamics of multidrug resistant bacteria on intensive care unit surfaces.</title>
        <authorList>
            <person name="D'Souza A.W."/>
            <person name="Potter R.F."/>
            <person name="Wallace M."/>
            <person name="Shupe A."/>
            <person name="Patel S."/>
            <person name="Sun S."/>
            <person name="Gul D."/>
            <person name="Kwon J.H."/>
            <person name="Andleeb S."/>
            <person name="Burnham C.-A.D."/>
            <person name="Dantas G."/>
        </authorList>
    </citation>
    <scope>NUCLEOTIDE SEQUENCE [LARGE SCALE GENOMIC DNA]</scope>
    <source>
        <strain evidence="5 6">EC_073</strain>
    </source>
</reference>
<evidence type="ECO:0000256" key="2">
    <source>
        <dbReference type="ARBA" id="ARBA00023125"/>
    </source>
</evidence>
<organism evidence="5 6">
    <name type="scientific">Enterobacter cloacae</name>
    <dbReference type="NCBI Taxonomy" id="550"/>
    <lineage>
        <taxon>Bacteria</taxon>
        <taxon>Pseudomonadati</taxon>
        <taxon>Pseudomonadota</taxon>
        <taxon>Gammaproteobacteria</taxon>
        <taxon>Enterobacterales</taxon>
        <taxon>Enterobacteriaceae</taxon>
        <taxon>Enterobacter</taxon>
        <taxon>Enterobacter cloacae complex</taxon>
    </lineage>
</organism>
<dbReference type="EMBL" id="RHWT01000006">
    <property type="protein sequence ID" value="RSB32110.1"/>
    <property type="molecule type" value="Genomic_DNA"/>
</dbReference>
<dbReference type="InterPro" id="IPR016032">
    <property type="entry name" value="Sig_transdc_resp-reg_C-effctor"/>
</dbReference>
<evidence type="ECO:0000256" key="1">
    <source>
        <dbReference type="ARBA" id="ARBA00023015"/>
    </source>
</evidence>
<sequence>MISKKIIRIYVITDNYFLYYGIRELIYDSKVFESYTYNVEQTTKLPALIFYHKYHTQDIIITDNFLHCYAVSKYRPEKTLILPCNYDLDKYIECFNDLTNQDYLHSALYFKKLSSKETLLLTLFSEGATDDKIAIMLNITKKTISSHRRNILQKLNLKNRHELYMYALATKEGLYEHV</sequence>
<dbReference type="GO" id="GO:0006355">
    <property type="term" value="P:regulation of DNA-templated transcription"/>
    <property type="evidence" value="ECO:0007669"/>
    <property type="project" value="InterPro"/>
</dbReference>
<feature type="domain" description="HTH luxR-type" evidence="4">
    <location>
        <begin position="106"/>
        <end position="171"/>
    </location>
</feature>
<gene>
    <name evidence="5" type="ORF">EGK68_06570</name>
</gene>
<keyword evidence="1" id="KW-0805">Transcription regulation</keyword>
<dbReference type="GO" id="GO:0003677">
    <property type="term" value="F:DNA binding"/>
    <property type="evidence" value="ECO:0007669"/>
    <property type="project" value="UniProtKB-KW"/>
</dbReference>
<keyword evidence="2 5" id="KW-0238">DNA-binding</keyword>
<dbReference type="AlphaFoldDB" id="A0A3R8Z0Y0"/>